<feature type="transmembrane region" description="Helical" evidence="1">
    <location>
        <begin position="166"/>
        <end position="189"/>
    </location>
</feature>
<feature type="transmembrane region" description="Helical" evidence="1">
    <location>
        <begin position="24"/>
        <end position="46"/>
    </location>
</feature>
<evidence type="ECO:0000256" key="1">
    <source>
        <dbReference type="SAM" id="Phobius"/>
    </source>
</evidence>
<keyword evidence="1" id="KW-0812">Transmembrane</keyword>
<feature type="transmembrane region" description="Helical" evidence="1">
    <location>
        <begin position="432"/>
        <end position="456"/>
    </location>
</feature>
<name>A0ABW2K3W5_9BACI</name>
<feature type="transmembrane region" description="Helical" evidence="1">
    <location>
        <begin position="395"/>
        <end position="420"/>
    </location>
</feature>
<feature type="transmembrane region" description="Helical" evidence="1">
    <location>
        <begin position="240"/>
        <end position="261"/>
    </location>
</feature>
<evidence type="ECO:0000313" key="3">
    <source>
        <dbReference type="Proteomes" id="UP001596494"/>
    </source>
</evidence>
<feature type="transmembrane region" description="Helical" evidence="1">
    <location>
        <begin position="504"/>
        <end position="527"/>
    </location>
</feature>
<evidence type="ECO:0000313" key="2">
    <source>
        <dbReference type="EMBL" id="MFC7320795.1"/>
    </source>
</evidence>
<protein>
    <submittedName>
        <fullName evidence="2">ABC transporter permease</fullName>
    </submittedName>
</protein>
<feature type="transmembrane region" description="Helical" evidence="1">
    <location>
        <begin position="300"/>
        <end position="319"/>
    </location>
</feature>
<keyword evidence="3" id="KW-1185">Reference proteome</keyword>
<feature type="transmembrane region" description="Helical" evidence="1">
    <location>
        <begin position="127"/>
        <end position="154"/>
    </location>
</feature>
<proteinExistence type="predicted"/>
<feature type="transmembrane region" description="Helical" evidence="1">
    <location>
        <begin position="196"/>
        <end position="214"/>
    </location>
</feature>
<sequence>MSSKLYEKTGILSTFILRQDRFKIPIWLISIIGFTLLVAFSFTSLYSSDQERMAMAETMVNPAMVAMVGIGYGINNYTFGAMMAHQMLLLSAVVVGMMSILIVARHTRTEEEDGQIELIRSLPTGRLSTLTATSLVMVGVHIVLGLLTATGLIFMNIESVDVEGSLLYGAVLTATGIFFTSVTALFAQVSESGRGVAGLSMSVLGAAYLIRAIGDVSNETLAWFSPLGWVTRTEVYVTDIWWPIFLMAAVAVVIFIAAFYLSSIRDLQSGFLPSRVGKRNASAFLQSPFGLALRLQRTGIISWAAGMLILGLSYGSVLGDLDSFFESNDMVTGLLRPVDGFSLTEQFITLLMAVISMICTIPPLMAVFKLKGEENKNRVEHLLSRAVSRWRLIGSYLLIALVNSFVMLSLAAFGMGMAGLAVMEDPIDLATFYQAGIVYLPAMWVMIGLAVFLVGVKPSLSSIAWLYLGYSFITVYLGGLFQFPEWVTNLSPFAHIPQLPVDEMQYTNVFILTIVAALFMAAGLLFYRKRDIKG</sequence>
<dbReference type="Proteomes" id="UP001596494">
    <property type="component" value="Unassembled WGS sequence"/>
</dbReference>
<feature type="transmembrane region" description="Helical" evidence="1">
    <location>
        <begin position="347"/>
        <end position="368"/>
    </location>
</feature>
<accession>A0ABW2K3W5</accession>
<keyword evidence="1" id="KW-0472">Membrane</keyword>
<gene>
    <name evidence="2" type="ORF">ACFQMN_07860</name>
</gene>
<feature type="transmembrane region" description="Helical" evidence="1">
    <location>
        <begin position="463"/>
        <end position="484"/>
    </location>
</feature>
<feature type="transmembrane region" description="Helical" evidence="1">
    <location>
        <begin position="87"/>
        <end position="106"/>
    </location>
</feature>
<organism evidence="2 3">
    <name type="scientific">Halobacillus campisalis</name>
    <dbReference type="NCBI Taxonomy" id="435909"/>
    <lineage>
        <taxon>Bacteria</taxon>
        <taxon>Bacillati</taxon>
        <taxon>Bacillota</taxon>
        <taxon>Bacilli</taxon>
        <taxon>Bacillales</taxon>
        <taxon>Bacillaceae</taxon>
        <taxon>Halobacillus</taxon>
    </lineage>
</organism>
<dbReference type="EMBL" id="JBHTBY010000006">
    <property type="protein sequence ID" value="MFC7320795.1"/>
    <property type="molecule type" value="Genomic_DNA"/>
</dbReference>
<keyword evidence="1" id="KW-1133">Transmembrane helix</keyword>
<comment type="caution">
    <text evidence="2">The sequence shown here is derived from an EMBL/GenBank/DDBJ whole genome shotgun (WGS) entry which is preliminary data.</text>
</comment>
<dbReference type="RefSeq" id="WP_289214388.1">
    <property type="nucleotide sequence ID" value="NZ_JAPVRC010000001.1"/>
</dbReference>
<reference evidence="3" key="1">
    <citation type="journal article" date="2019" name="Int. J. Syst. Evol. Microbiol.">
        <title>The Global Catalogue of Microorganisms (GCM) 10K type strain sequencing project: providing services to taxonomists for standard genome sequencing and annotation.</title>
        <authorList>
            <consortium name="The Broad Institute Genomics Platform"/>
            <consortium name="The Broad Institute Genome Sequencing Center for Infectious Disease"/>
            <person name="Wu L."/>
            <person name="Ma J."/>
        </authorList>
    </citation>
    <scope>NUCLEOTIDE SEQUENCE [LARGE SCALE GENOMIC DNA]</scope>
    <source>
        <strain evidence="3">CCUG 73951</strain>
    </source>
</reference>